<accession>A0A2S5D351</accession>
<evidence type="ECO:0008006" key="3">
    <source>
        <dbReference type="Google" id="ProtNLM"/>
    </source>
</evidence>
<name>A0A2S5D351_LYSSH</name>
<dbReference type="NCBIfam" id="TIGR01686">
    <property type="entry name" value="FkbH"/>
    <property type="match status" value="1"/>
</dbReference>
<organism evidence="1 2">
    <name type="scientific">Lysinibacillus sphaericus</name>
    <name type="common">Bacillus sphaericus</name>
    <dbReference type="NCBI Taxonomy" id="1421"/>
    <lineage>
        <taxon>Bacteria</taxon>
        <taxon>Bacillati</taxon>
        <taxon>Bacillota</taxon>
        <taxon>Bacilli</taxon>
        <taxon>Bacillales</taxon>
        <taxon>Bacillaceae</taxon>
        <taxon>Lysinibacillus</taxon>
    </lineage>
</organism>
<comment type="caution">
    <text evidence="1">The sequence shown here is derived from an EMBL/GenBank/DDBJ whole genome shotgun (WGS) entry which is preliminary data.</text>
</comment>
<dbReference type="SUPFAM" id="SSF56784">
    <property type="entry name" value="HAD-like"/>
    <property type="match status" value="1"/>
</dbReference>
<dbReference type="InterPro" id="IPR023214">
    <property type="entry name" value="HAD_sf"/>
</dbReference>
<dbReference type="SUPFAM" id="SSF55729">
    <property type="entry name" value="Acyl-CoA N-acyltransferases (Nat)"/>
    <property type="match status" value="1"/>
</dbReference>
<dbReference type="InterPro" id="IPR036412">
    <property type="entry name" value="HAD-like_sf"/>
</dbReference>
<proteinExistence type="predicted"/>
<dbReference type="RefSeq" id="WP_069509928.1">
    <property type="nucleotide sequence ID" value="NZ_CP194323.1"/>
</dbReference>
<gene>
    <name evidence="1" type="ORF">LYSIN_02290</name>
</gene>
<dbReference type="Gene3D" id="3.40.630.30">
    <property type="match status" value="1"/>
</dbReference>
<dbReference type="Gene3D" id="3.40.50.1000">
    <property type="entry name" value="HAD superfamily/HAD-like"/>
    <property type="match status" value="1"/>
</dbReference>
<evidence type="ECO:0000313" key="1">
    <source>
        <dbReference type="EMBL" id="POZ57506.1"/>
    </source>
</evidence>
<dbReference type="InterPro" id="IPR010033">
    <property type="entry name" value="HAD_SF_ppase_IIIC"/>
</dbReference>
<dbReference type="InterPro" id="IPR010037">
    <property type="entry name" value="FkbH_domain"/>
</dbReference>
<sequence>MTGEKIKCVVWDLDHTLWDGILIEDDNLTLKENVVEVIKELDRRGILQSISSKNNYDMAKEKLEEFGLWDYFIYPQINWNSKSEAVAQIAKDINIGIDTLSFVDDQEFEREEVLFSYPEILCIDANDVDKILDMERMMPKFITNDSKNRRKMYHSDIQRNREELAYSGTKEEFLSTLNMTFKIDKAKEDDLQRAEELTVRTHQLNSTGYIYSYDELKNFLEADDYEVYVAQLDDKYGTYGKIGLALVEKKADVWDLKLLLMSCRVMSKGIGNIFMNFLINESIKNNKTLRAQFIPTDKNRIMYITYKFNGFKELGKDGDVVIFEADMSYERIIPDYVTFVYEGENVDGFFSKERAETIQSGNH</sequence>
<protein>
    <recommendedName>
        <fullName evidence="3">HAD-IIIC family phosphatase</fullName>
    </recommendedName>
</protein>
<reference evidence="1 2" key="1">
    <citation type="submission" date="2017-11" db="EMBL/GenBank/DDBJ databases">
        <title>Genome sequence of Lysinibacillus sphaericus, a lignin-degrading bacteria isolated from municipal solid waste soil.</title>
        <authorList>
            <person name="Persinoti G.F."/>
            <person name="Paixao D.A."/>
            <person name="Bugg T.D."/>
            <person name="Squina F.M."/>
        </authorList>
    </citation>
    <scope>NUCLEOTIDE SEQUENCE [LARGE SCALE GENOMIC DNA]</scope>
    <source>
        <strain evidence="1 2">A1</strain>
    </source>
</reference>
<dbReference type="NCBIfam" id="TIGR01681">
    <property type="entry name" value="HAD-SF-IIIC"/>
    <property type="match status" value="1"/>
</dbReference>
<evidence type="ECO:0000313" key="2">
    <source>
        <dbReference type="Proteomes" id="UP000237319"/>
    </source>
</evidence>
<dbReference type="EMBL" id="PGLV01000001">
    <property type="protein sequence ID" value="POZ57506.1"/>
    <property type="molecule type" value="Genomic_DNA"/>
</dbReference>
<dbReference type="InterPro" id="IPR016181">
    <property type="entry name" value="Acyl_CoA_acyltransferase"/>
</dbReference>
<dbReference type="AlphaFoldDB" id="A0A2S5D351"/>
<dbReference type="Proteomes" id="UP000237319">
    <property type="component" value="Unassembled WGS sequence"/>
</dbReference>
<keyword evidence="2" id="KW-1185">Reference proteome</keyword>